<keyword evidence="4" id="KW-1185">Reference proteome</keyword>
<feature type="coiled-coil region" evidence="2">
    <location>
        <begin position="110"/>
        <end position="144"/>
    </location>
</feature>
<accession>A0ABW1XP63</accession>
<reference evidence="4" key="1">
    <citation type="journal article" date="2019" name="Int. J. Syst. Evol. Microbiol.">
        <title>The Global Catalogue of Microorganisms (GCM) 10K type strain sequencing project: providing services to taxonomists for standard genome sequencing and annotation.</title>
        <authorList>
            <consortium name="The Broad Institute Genomics Platform"/>
            <consortium name="The Broad Institute Genome Sequencing Center for Infectious Disease"/>
            <person name="Wu L."/>
            <person name="Ma J."/>
        </authorList>
    </citation>
    <scope>NUCLEOTIDE SEQUENCE [LARGE SCALE GENOMIC DNA]</scope>
    <source>
        <strain evidence="4">CGMCC 1.16031</strain>
    </source>
</reference>
<proteinExistence type="inferred from homology"/>
<name>A0ABW1XP63_9ALTE</name>
<organism evidence="3 4">
    <name type="scientific">Pseudobowmanella zhangzhouensis</name>
    <dbReference type="NCBI Taxonomy" id="1537679"/>
    <lineage>
        <taxon>Bacteria</taxon>
        <taxon>Pseudomonadati</taxon>
        <taxon>Pseudomonadota</taxon>
        <taxon>Gammaproteobacteria</taxon>
        <taxon>Alteromonadales</taxon>
        <taxon>Alteromonadaceae</taxon>
    </lineage>
</organism>
<protein>
    <submittedName>
        <fullName evidence="3">PspA/IM30 family protein</fullName>
    </submittedName>
</protein>
<dbReference type="Pfam" id="PF04012">
    <property type="entry name" value="PspA_IM30"/>
    <property type="match status" value="1"/>
</dbReference>
<dbReference type="RefSeq" id="WP_131257804.1">
    <property type="nucleotide sequence ID" value="NZ_JBHSUS010000001.1"/>
</dbReference>
<comment type="similarity">
    <text evidence="1">Belongs to the PspA/Vipp/IM30 family.</text>
</comment>
<dbReference type="PANTHER" id="PTHR31088:SF9">
    <property type="entry name" value="PHAGE SHOCK PROTEIN A"/>
    <property type="match status" value="1"/>
</dbReference>
<dbReference type="InterPro" id="IPR007157">
    <property type="entry name" value="PspA_VIPP1"/>
</dbReference>
<evidence type="ECO:0000313" key="4">
    <source>
        <dbReference type="Proteomes" id="UP001596364"/>
    </source>
</evidence>
<gene>
    <name evidence="3" type="ORF">ACFP85_14875</name>
</gene>
<dbReference type="PANTHER" id="PTHR31088">
    <property type="entry name" value="MEMBRANE-ASSOCIATED PROTEIN VIPP1, CHLOROPLASTIC"/>
    <property type="match status" value="1"/>
</dbReference>
<evidence type="ECO:0000313" key="3">
    <source>
        <dbReference type="EMBL" id="MFC6441434.1"/>
    </source>
</evidence>
<keyword evidence="2" id="KW-0175">Coiled coil</keyword>
<evidence type="ECO:0000256" key="2">
    <source>
        <dbReference type="SAM" id="Coils"/>
    </source>
</evidence>
<sequence>MNIFSKIFSALKGGANEMGEAIVDANAIRIFEQELRDARADLAKAKESEVSLVASRKQSEAKLAHITQQISEYENHARKALEQGNENLALETAGRVASLQNEHTRLQADIGGLQASCEKIRQQVSKTEREIQEMENHLAQVKATDSVQKAQESIHSNILAGSSSVTSAKESLERIKAKQAAFDARQAAAEELATQDDLDKQLADAGIKKNGVSAQDVLAKLRSE</sequence>
<comment type="caution">
    <text evidence="3">The sequence shown here is derived from an EMBL/GenBank/DDBJ whole genome shotgun (WGS) entry which is preliminary data.</text>
</comment>
<feature type="coiled-coil region" evidence="2">
    <location>
        <begin position="28"/>
        <end position="83"/>
    </location>
</feature>
<evidence type="ECO:0000256" key="1">
    <source>
        <dbReference type="ARBA" id="ARBA00043985"/>
    </source>
</evidence>
<dbReference type="EMBL" id="JBHSUS010000001">
    <property type="protein sequence ID" value="MFC6441434.1"/>
    <property type="molecule type" value="Genomic_DNA"/>
</dbReference>
<dbReference type="Proteomes" id="UP001596364">
    <property type="component" value="Unassembled WGS sequence"/>
</dbReference>